<evidence type="ECO:0000313" key="2">
    <source>
        <dbReference type="Proteomes" id="UP000217696"/>
    </source>
</evidence>
<gene>
    <name evidence="1" type="ORF">CB4_02811</name>
</gene>
<proteinExistence type="predicted"/>
<dbReference type="AlphaFoldDB" id="A0A0U5BCH2"/>
<name>A0A0U5BCH2_9BACL</name>
<keyword evidence="2" id="KW-1185">Reference proteome</keyword>
<dbReference type="Proteomes" id="UP000217696">
    <property type="component" value="Chromosome"/>
</dbReference>
<dbReference type="RefSeq" id="WP_096466374.1">
    <property type="nucleotide sequence ID" value="NZ_AP017312.1"/>
</dbReference>
<reference evidence="1 2" key="1">
    <citation type="submission" date="2015-12" db="EMBL/GenBank/DDBJ databases">
        <title>Genome sequence of Aneurinibacillus soli.</title>
        <authorList>
            <person name="Lee J.S."/>
            <person name="Lee K.C."/>
            <person name="Kim K.K."/>
            <person name="Lee B.W."/>
        </authorList>
    </citation>
    <scope>NUCLEOTIDE SEQUENCE [LARGE SCALE GENOMIC DNA]</scope>
    <source>
        <strain evidence="1 2">CB4</strain>
    </source>
</reference>
<evidence type="ECO:0000313" key="1">
    <source>
        <dbReference type="EMBL" id="BAU28636.1"/>
    </source>
</evidence>
<protein>
    <submittedName>
        <fullName evidence="1">Uncharacterized protein</fullName>
    </submittedName>
</protein>
<sequence>MVEEWDRTEPRHFGTLTKKLGLSAPSARRTRPQKMSTMCVHRSIVGKGPFVCPLPLGIAYRRSVAPPDPTPDTVWMKSPKHNQEVELCYAGKK</sequence>
<organism evidence="1 2">
    <name type="scientific">Aneurinibacillus soli</name>
    <dbReference type="NCBI Taxonomy" id="1500254"/>
    <lineage>
        <taxon>Bacteria</taxon>
        <taxon>Bacillati</taxon>
        <taxon>Bacillota</taxon>
        <taxon>Bacilli</taxon>
        <taxon>Bacillales</taxon>
        <taxon>Paenibacillaceae</taxon>
        <taxon>Aneurinibacillus group</taxon>
        <taxon>Aneurinibacillus</taxon>
    </lineage>
</organism>
<accession>A0A0U5BCH2</accession>
<dbReference type="KEGG" id="asoc:CB4_02811"/>
<dbReference type="EMBL" id="AP017312">
    <property type="protein sequence ID" value="BAU28636.1"/>
    <property type="molecule type" value="Genomic_DNA"/>
</dbReference>